<dbReference type="PANTHER" id="PTHR24007:SF7">
    <property type="entry name" value="BRCA1-ASSOCIATED PROTEIN"/>
    <property type="match status" value="1"/>
</dbReference>
<dbReference type="AlphaFoldDB" id="A0A1I8FE41"/>
<dbReference type="GO" id="GO:0005737">
    <property type="term" value="C:cytoplasm"/>
    <property type="evidence" value="ECO:0007669"/>
    <property type="project" value="TreeGrafter"/>
</dbReference>
<evidence type="ECO:0000313" key="2">
    <source>
        <dbReference type="Proteomes" id="UP000095280"/>
    </source>
</evidence>
<dbReference type="PANTHER" id="PTHR24007">
    <property type="entry name" value="BRCA1-ASSOCIATED PROTEIN"/>
    <property type="match status" value="1"/>
</dbReference>
<reference evidence="3" key="1">
    <citation type="submission" date="2016-11" db="UniProtKB">
        <authorList>
            <consortium name="WormBaseParasite"/>
        </authorList>
    </citation>
    <scope>IDENTIFICATION</scope>
</reference>
<dbReference type="GO" id="GO:0007265">
    <property type="term" value="P:Ras protein signal transduction"/>
    <property type="evidence" value="ECO:0007669"/>
    <property type="project" value="TreeGrafter"/>
</dbReference>
<dbReference type="GO" id="GO:0061630">
    <property type="term" value="F:ubiquitin protein ligase activity"/>
    <property type="evidence" value="ECO:0007669"/>
    <property type="project" value="TreeGrafter"/>
</dbReference>
<sequence length="378" mass="40861">MCHNADSMPPSQGVTSSDAPSQQAGSRGPASEHRAEAAAAAECRGQRVPHEIRIASVTPQALAAMAEQPPESQPSTEPKPPSAVAALRAAIERAFFSGNPGLTHGMLHLMKDTGDWGSARPYRAGDAGGAGAHDVRGGQRLRAAGDEDHQGPVARPVHGAAAVHATRPRRDQFYSAKHGEPFSSLEPELTCCLAYVARVETRSRGASSPCASWWSCPPAQCADRLDEPLKGILTMPVQTQLHLRCLDKWHEASLPACAATFATAELRRQQLLLVRRHRQSVDLPDLRYVGCGRYNRRARVGTDRVWDYCGDNFRPPAGAEQGDGNSVQVGGDVPDDKLDAVTLEYTYLLTSQLESQRLYYEEQLEQAGCKPARDSAGR</sequence>
<proteinExistence type="predicted"/>
<feature type="compositionally biased region" description="Polar residues" evidence="1">
    <location>
        <begin position="9"/>
        <end position="25"/>
    </location>
</feature>
<feature type="compositionally biased region" description="Low complexity" evidence="1">
    <location>
        <begin position="67"/>
        <end position="84"/>
    </location>
</feature>
<evidence type="ECO:0000256" key="1">
    <source>
        <dbReference type="SAM" id="MobiDB-lite"/>
    </source>
</evidence>
<dbReference type="WBParaSite" id="maker-unitig_31229-snap-gene-0.2-mRNA-1">
    <property type="protein sequence ID" value="maker-unitig_31229-snap-gene-0.2-mRNA-1"/>
    <property type="gene ID" value="maker-unitig_31229-snap-gene-0.2"/>
</dbReference>
<keyword evidence="2" id="KW-1185">Reference proteome</keyword>
<dbReference type="Proteomes" id="UP000095280">
    <property type="component" value="Unplaced"/>
</dbReference>
<dbReference type="GO" id="GO:0016567">
    <property type="term" value="P:protein ubiquitination"/>
    <property type="evidence" value="ECO:0007669"/>
    <property type="project" value="TreeGrafter"/>
</dbReference>
<evidence type="ECO:0000313" key="3">
    <source>
        <dbReference type="WBParaSite" id="maker-unitig_31229-snap-gene-0.2-mRNA-1"/>
    </source>
</evidence>
<organism evidence="2 3">
    <name type="scientific">Macrostomum lignano</name>
    <dbReference type="NCBI Taxonomy" id="282301"/>
    <lineage>
        <taxon>Eukaryota</taxon>
        <taxon>Metazoa</taxon>
        <taxon>Spiralia</taxon>
        <taxon>Lophotrochozoa</taxon>
        <taxon>Platyhelminthes</taxon>
        <taxon>Rhabditophora</taxon>
        <taxon>Macrostomorpha</taxon>
        <taxon>Macrostomida</taxon>
        <taxon>Macrostomidae</taxon>
        <taxon>Macrostomum</taxon>
    </lineage>
</organism>
<accession>A0A1I8FE41</accession>
<feature type="compositionally biased region" description="Basic and acidic residues" evidence="1">
    <location>
        <begin position="44"/>
        <end position="53"/>
    </location>
</feature>
<name>A0A1I8FE41_9PLAT</name>
<protein>
    <submittedName>
        <fullName evidence="3">Uncharacterized protein</fullName>
    </submittedName>
</protein>
<feature type="region of interest" description="Disordered" evidence="1">
    <location>
        <begin position="1"/>
        <end position="84"/>
    </location>
</feature>